<accession>A0A1A8TKX4</accession>
<sequence length="97" mass="10543">MKWNYKIAAITVYFFCVGSVGAQDIDQANLCVTKSWKAADNSTLCKVGQKVAFLPNSFGNEQLPVMFAALNCDLKYGIALTNGGATCIFKPVEKVIE</sequence>
<dbReference type="RefSeq" id="WP_067210876.1">
    <property type="nucleotide sequence ID" value="NZ_FLOC01000016.1"/>
</dbReference>
<proteinExistence type="predicted"/>
<keyword evidence="1" id="KW-0732">Signal</keyword>
<protein>
    <submittedName>
        <fullName evidence="2">Uncharacterized protein</fullName>
    </submittedName>
</protein>
<evidence type="ECO:0000313" key="3">
    <source>
        <dbReference type="Proteomes" id="UP000092627"/>
    </source>
</evidence>
<reference evidence="2 3" key="1">
    <citation type="submission" date="2016-06" db="EMBL/GenBank/DDBJ databases">
        <authorList>
            <person name="Kjaerup R.B."/>
            <person name="Dalgaard T.S."/>
            <person name="Juul-Madsen H.R."/>
        </authorList>
    </citation>
    <scope>NUCLEOTIDE SEQUENCE [LARGE SCALE GENOMIC DNA]</scope>
    <source>
        <strain evidence="2 3">CECT 5080</strain>
    </source>
</reference>
<dbReference type="EMBL" id="FLOC01000016">
    <property type="protein sequence ID" value="SBS33631.1"/>
    <property type="molecule type" value="Genomic_DNA"/>
</dbReference>
<name>A0A1A8TKX4_9GAMM</name>
<feature type="chain" id="PRO_5008379123" evidence="1">
    <location>
        <begin position="23"/>
        <end position="97"/>
    </location>
</feature>
<evidence type="ECO:0000313" key="2">
    <source>
        <dbReference type="EMBL" id="SBS33631.1"/>
    </source>
</evidence>
<keyword evidence="3" id="KW-1185">Reference proteome</keyword>
<dbReference type="OrthoDB" id="7064820at2"/>
<gene>
    <name evidence="2" type="ORF">MAQ5080_02631</name>
</gene>
<dbReference type="Proteomes" id="UP000092627">
    <property type="component" value="Unassembled WGS sequence"/>
</dbReference>
<evidence type="ECO:0000256" key="1">
    <source>
        <dbReference type="SAM" id="SignalP"/>
    </source>
</evidence>
<organism evidence="2 3">
    <name type="scientific">Marinomonas aquimarina</name>
    <dbReference type="NCBI Taxonomy" id="295068"/>
    <lineage>
        <taxon>Bacteria</taxon>
        <taxon>Pseudomonadati</taxon>
        <taxon>Pseudomonadota</taxon>
        <taxon>Gammaproteobacteria</taxon>
        <taxon>Oceanospirillales</taxon>
        <taxon>Oceanospirillaceae</taxon>
        <taxon>Marinomonas</taxon>
    </lineage>
</organism>
<dbReference type="AlphaFoldDB" id="A0A1A8TKX4"/>
<feature type="signal peptide" evidence="1">
    <location>
        <begin position="1"/>
        <end position="22"/>
    </location>
</feature>